<accession>A0AAV9SE89</accession>
<evidence type="ECO:0000313" key="3">
    <source>
        <dbReference type="Proteomes" id="UP001311232"/>
    </source>
</evidence>
<protein>
    <submittedName>
        <fullName evidence="2">Uncharacterized protein</fullName>
    </submittedName>
</protein>
<dbReference type="EMBL" id="JAHHUM010000517">
    <property type="protein sequence ID" value="KAK5619594.1"/>
    <property type="molecule type" value="Genomic_DNA"/>
</dbReference>
<comment type="caution">
    <text evidence="2">The sequence shown here is derived from an EMBL/GenBank/DDBJ whole genome shotgun (WGS) entry which is preliminary data.</text>
</comment>
<feature type="compositionally biased region" description="Basic and acidic residues" evidence="1">
    <location>
        <begin position="14"/>
        <end position="38"/>
    </location>
</feature>
<keyword evidence="3" id="KW-1185">Reference proteome</keyword>
<evidence type="ECO:0000256" key="1">
    <source>
        <dbReference type="SAM" id="MobiDB-lite"/>
    </source>
</evidence>
<organism evidence="2 3">
    <name type="scientific">Crenichthys baileyi</name>
    <name type="common">White River springfish</name>
    <dbReference type="NCBI Taxonomy" id="28760"/>
    <lineage>
        <taxon>Eukaryota</taxon>
        <taxon>Metazoa</taxon>
        <taxon>Chordata</taxon>
        <taxon>Craniata</taxon>
        <taxon>Vertebrata</taxon>
        <taxon>Euteleostomi</taxon>
        <taxon>Actinopterygii</taxon>
        <taxon>Neopterygii</taxon>
        <taxon>Teleostei</taxon>
        <taxon>Neoteleostei</taxon>
        <taxon>Acanthomorphata</taxon>
        <taxon>Ovalentaria</taxon>
        <taxon>Atherinomorphae</taxon>
        <taxon>Cyprinodontiformes</taxon>
        <taxon>Goodeidae</taxon>
        <taxon>Crenichthys</taxon>
    </lineage>
</organism>
<feature type="region of interest" description="Disordered" evidence="1">
    <location>
        <begin position="81"/>
        <end position="100"/>
    </location>
</feature>
<gene>
    <name evidence="2" type="ORF">CRENBAI_011959</name>
</gene>
<evidence type="ECO:0000313" key="2">
    <source>
        <dbReference type="EMBL" id="KAK5619594.1"/>
    </source>
</evidence>
<sequence length="194" mass="22040">MLKRNTRGGKTTGRRGEGARKSERTRNENTGKRSEVVRHGTQRSRKNNYGNKPRRSRHSRRVITRNQTDLGPREQLEIRQRSLSRRTLTVSASPSPLRPAVNTSRCPFTQLTCTALPNIYPTISDFMKHHRAADDTITENAAAAMKNFELLMALVTNGVIPRKPPSPLSKDQIINRLIMLEHTLQHLKLGGFRL</sequence>
<proteinExistence type="predicted"/>
<feature type="compositionally biased region" description="Basic residues" evidence="1">
    <location>
        <begin position="40"/>
        <end position="63"/>
    </location>
</feature>
<name>A0AAV9SE89_9TELE</name>
<dbReference type="AlphaFoldDB" id="A0AAV9SE89"/>
<feature type="compositionally biased region" description="Polar residues" evidence="1">
    <location>
        <begin position="85"/>
        <end position="94"/>
    </location>
</feature>
<dbReference type="Proteomes" id="UP001311232">
    <property type="component" value="Unassembled WGS sequence"/>
</dbReference>
<feature type="region of interest" description="Disordered" evidence="1">
    <location>
        <begin position="1"/>
        <end position="73"/>
    </location>
</feature>
<reference evidence="2 3" key="1">
    <citation type="submission" date="2021-06" db="EMBL/GenBank/DDBJ databases">
        <authorList>
            <person name="Palmer J.M."/>
        </authorList>
    </citation>
    <scope>NUCLEOTIDE SEQUENCE [LARGE SCALE GENOMIC DNA]</scope>
    <source>
        <strain evidence="2 3">MEX-2019</strain>
        <tissue evidence="2">Muscle</tissue>
    </source>
</reference>